<dbReference type="AlphaFoldDB" id="A0A9N9I561"/>
<keyword evidence="3" id="KW-1185">Reference proteome</keyword>
<feature type="compositionally biased region" description="Basic and acidic residues" evidence="1">
    <location>
        <begin position="302"/>
        <end position="318"/>
    </location>
</feature>
<sequence length="395" mass="44888">MQQPTDSTGSPKKQYATYKLIKMFTTDNNTCPVSHDHDFDIRDFSQTQLFYEIKSDSNNSECTPSYCREIYRIDSRDNLYWYNSAALKVVPSKKYFQSSSPQTLSPTTPKSPQNLSPYIPKSPQNLSPSIPRSPLTLTPPSPSFPHPLTPPKSPVSPPKSPFSPPKSPISPFASPNPMTLWSIDFGDFKCSRILKKSVRPKAFSITHMETGARSTFIHTKKSAPSGYAGEVNTPFDKTCDQRYNWVLDPHNQKWSLIQSNDPQRILVEFKKTSIDNEFLIVFLEKPPYGWSPRIADRLSKYHSAKSERMNGSNDRRGSDSSNGSGNNSLKSPSLNGSFMSDNDINDEKHWQEFVLASTVAIQDEVNPKKRRKKQSRWSFHLNIDTTDVETIFSWQ</sequence>
<reference evidence="2" key="1">
    <citation type="submission" date="2021-06" db="EMBL/GenBank/DDBJ databases">
        <authorList>
            <person name="Kallberg Y."/>
            <person name="Tangrot J."/>
            <person name="Rosling A."/>
        </authorList>
    </citation>
    <scope>NUCLEOTIDE SEQUENCE</scope>
    <source>
        <strain evidence="2">MA453B</strain>
    </source>
</reference>
<evidence type="ECO:0000313" key="3">
    <source>
        <dbReference type="Proteomes" id="UP000789405"/>
    </source>
</evidence>
<gene>
    <name evidence="2" type="ORF">DERYTH_LOCUS14331</name>
</gene>
<feature type="non-terminal residue" evidence="2">
    <location>
        <position position="395"/>
    </location>
</feature>
<feature type="compositionally biased region" description="Low complexity" evidence="1">
    <location>
        <begin position="98"/>
        <end position="113"/>
    </location>
</feature>
<feature type="compositionally biased region" description="Low complexity" evidence="1">
    <location>
        <begin position="319"/>
        <end position="337"/>
    </location>
</feature>
<comment type="caution">
    <text evidence="2">The sequence shown here is derived from an EMBL/GenBank/DDBJ whole genome shotgun (WGS) entry which is preliminary data.</text>
</comment>
<protein>
    <submittedName>
        <fullName evidence="2">14979_t:CDS:1</fullName>
    </submittedName>
</protein>
<feature type="compositionally biased region" description="Pro residues" evidence="1">
    <location>
        <begin position="137"/>
        <end position="168"/>
    </location>
</feature>
<organism evidence="2 3">
    <name type="scientific">Dentiscutata erythropus</name>
    <dbReference type="NCBI Taxonomy" id="1348616"/>
    <lineage>
        <taxon>Eukaryota</taxon>
        <taxon>Fungi</taxon>
        <taxon>Fungi incertae sedis</taxon>
        <taxon>Mucoromycota</taxon>
        <taxon>Glomeromycotina</taxon>
        <taxon>Glomeromycetes</taxon>
        <taxon>Diversisporales</taxon>
        <taxon>Gigasporaceae</taxon>
        <taxon>Dentiscutata</taxon>
    </lineage>
</organism>
<feature type="region of interest" description="Disordered" evidence="1">
    <location>
        <begin position="302"/>
        <end position="341"/>
    </location>
</feature>
<proteinExistence type="predicted"/>
<name>A0A9N9I561_9GLOM</name>
<evidence type="ECO:0000256" key="1">
    <source>
        <dbReference type="SAM" id="MobiDB-lite"/>
    </source>
</evidence>
<dbReference type="OrthoDB" id="2393268at2759"/>
<evidence type="ECO:0000313" key="2">
    <source>
        <dbReference type="EMBL" id="CAG8721147.1"/>
    </source>
</evidence>
<dbReference type="Proteomes" id="UP000789405">
    <property type="component" value="Unassembled WGS sequence"/>
</dbReference>
<feature type="compositionally biased region" description="Low complexity" evidence="1">
    <location>
        <begin position="126"/>
        <end position="136"/>
    </location>
</feature>
<accession>A0A9N9I561</accession>
<dbReference type="EMBL" id="CAJVPY010010714">
    <property type="protein sequence ID" value="CAG8721147.1"/>
    <property type="molecule type" value="Genomic_DNA"/>
</dbReference>
<feature type="region of interest" description="Disordered" evidence="1">
    <location>
        <begin position="98"/>
        <end position="169"/>
    </location>
</feature>